<feature type="signal peptide" evidence="1">
    <location>
        <begin position="1"/>
        <end position="24"/>
    </location>
</feature>
<evidence type="ECO:0000256" key="1">
    <source>
        <dbReference type="SAM" id="SignalP"/>
    </source>
</evidence>
<dbReference type="Pfam" id="PF17170">
    <property type="entry name" value="DUF5128"/>
    <property type="match status" value="1"/>
</dbReference>
<dbReference type="AlphaFoldDB" id="A0A1G5YUQ7"/>
<reference evidence="3" key="1">
    <citation type="submission" date="2016-10" db="EMBL/GenBank/DDBJ databases">
        <authorList>
            <person name="Varghese N."/>
            <person name="Submissions S."/>
        </authorList>
    </citation>
    <scope>NUCLEOTIDE SEQUENCE [LARGE SCALE GENOMIC DNA]</scope>
    <source>
        <strain evidence="3">DSM 22703</strain>
    </source>
</reference>
<sequence>MTIKLQVLALFFLFLSCSSPSNHAENVSLNIISQDLPSQASILNLSEFYTFDRLIKLQSNDSSIIDYINKVLVDDDLVFIKGGSSLFKFKLNGDFQKKLTKGIGGPDEYVNLTDVLILPEQDRLWLYDSNQRSIFQINYDLEMEVDYSLNYPLFGVEKLEKGLIGTSGYLEVLDKFSSLYSFVGENLATGFALSKNHLKFNPEKARYLHVYRHDFFSKGPVGYNFVNSFNDTIYYVSENMEVIPKYYVDFGSNKVNENELIGRDYSSIVDVFQYINSSDKSYNVGNVVEFERYLLYKFFNQGLPFVSVYDKSEKILKSGRKISFDYLGQDVVLELDEEISFGTLGNNRAYLVIPSEASILREYQVLFQVKDGDNPIILFFDEK</sequence>
<gene>
    <name evidence="2" type="ORF">SAMN03080617_02855</name>
</gene>
<organism evidence="2 3">
    <name type="scientific">Algoriphagus alkaliphilus</name>
    <dbReference type="NCBI Taxonomy" id="279824"/>
    <lineage>
        <taxon>Bacteria</taxon>
        <taxon>Pseudomonadati</taxon>
        <taxon>Bacteroidota</taxon>
        <taxon>Cytophagia</taxon>
        <taxon>Cytophagales</taxon>
        <taxon>Cyclobacteriaceae</taxon>
        <taxon>Algoriphagus</taxon>
    </lineage>
</organism>
<dbReference type="RefSeq" id="WP_092731097.1">
    <property type="nucleotide sequence ID" value="NZ_FMXE01000020.1"/>
</dbReference>
<dbReference type="PROSITE" id="PS51257">
    <property type="entry name" value="PROKAR_LIPOPROTEIN"/>
    <property type="match status" value="1"/>
</dbReference>
<name>A0A1G5YUQ7_9BACT</name>
<dbReference type="OrthoDB" id="815835at2"/>
<proteinExistence type="predicted"/>
<evidence type="ECO:0008006" key="4">
    <source>
        <dbReference type="Google" id="ProtNLM"/>
    </source>
</evidence>
<protein>
    <recommendedName>
        <fullName evidence="4">6-bladed beta-propeller protein</fullName>
    </recommendedName>
</protein>
<dbReference type="STRING" id="279824.SAMN03080617_02855"/>
<feature type="chain" id="PRO_5011488936" description="6-bladed beta-propeller protein" evidence="1">
    <location>
        <begin position="25"/>
        <end position="383"/>
    </location>
</feature>
<accession>A0A1G5YUQ7</accession>
<evidence type="ECO:0000313" key="3">
    <source>
        <dbReference type="Proteomes" id="UP000198756"/>
    </source>
</evidence>
<dbReference type="Proteomes" id="UP000198756">
    <property type="component" value="Unassembled WGS sequence"/>
</dbReference>
<keyword evidence="1" id="KW-0732">Signal</keyword>
<keyword evidence="3" id="KW-1185">Reference proteome</keyword>
<evidence type="ECO:0000313" key="2">
    <source>
        <dbReference type="EMBL" id="SDA85980.1"/>
    </source>
</evidence>
<dbReference type="EMBL" id="FMXE01000020">
    <property type="protein sequence ID" value="SDA85980.1"/>
    <property type="molecule type" value="Genomic_DNA"/>
</dbReference>